<dbReference type="Proteomes" id="UP000799118">
    <property type="component" value="Unassembled WGS sequence"/>
</dbReference>
<dbReference type="AlphaFoldDB" id="A0A6A4GK72"/>
<evidence type="ECO:0000313" key="1">
    <source>
        <dbReference type="EMBL" id="KAE9385806.1"/>
    </source>
</evidence>
<evidence type="ECO:0000313" key="2">
    <source>
        <dbReference type="Proteomes" id="UP000799118"/>
    </source>
</evidence>
<name>A0A6A4GK72_9AGAR</name>
<reference evidence="1" key="1">
    <citation type="journal article" date="2019" name="Environ. Microbiol.">
        <title>Fungal ecological strategies reflected in gene transcription - a case study of two litter decomposers.</title>
        <authorList>
            <person name="Barbi F."/>
            <person name="Kohler A."/>
            <person name="Barry K."/>
            <person name="Baskaran P."/>
            <person name="Daum C."/>
            <person name="Fauchery L."/>
            <person name="Ihrmark K."/>
            <person name="Kuo A."/>
            <person name="LaButti K."/>
            <person name="Lipzen A."/>
            <person name="Morin E."/>
            <person name="Grigoriev I.V."/>
            <person name="Henrissat B."/>
            <person name="Lindahl B."/>
            <person name="Martin F."/>
        </authorList>
    </citation>
    <scope>NUCLEOTIDE SEQUENCE</scope>
    <source>
        <strain evidence="1">JB14</strain>
    </source>
</reference>
<sequence length="158" mass="17380">MYASSLTRDSTVTAVESEQVRAKLGSGSNLAEPNKSRLLPNFIDDVYLPVSPLRFLRESGFADATSSQLSKIESKLTKKRASHPHLQVYLNWWGYLGNKTSGAISLVGYISVNLSSVSTQIFLAISGGVEGMGGLRCTFVMKERLMRIFFRPTVEKGN</sequence>
<protein>
    <submittedName>
        <fullName evidence="1">Uncharacterized protein</fullName>
    </submittedName>
</protein>
<dbReference type="EMBL" id="ML769943">
    <property type="protein sequence ID" value="KAE9385806.1"/>
    <property type="molecule type" value="Genomic_DNA"/>
</dbReference>
<proteinExistence type="predicted"/>
<accession>A0A6A4GK72</accession>
<gene>
    <name evidence="1" type="ORF">BT96DRAFT_949572</name>
</gene>
<keyword evidence="2" id="KW-1185">Reference proteome</keyword>
<organism evidence="1 2">
    <name type="scientific">Gymnopus androsaceus JB14</name>
    <dbReference type="NCBI Taxonomy" id="1447944"/>
    <lineage>
        <taxon>Eukaryota</taxon>
        <taxon>Fungi</taxon>
        <taxon>Dikarya</taxon>
        <taxon>Basidiomycota</taxon>
        <taxon>Agaricomycotina</taxon>
        <taxon>Agaricomycetes</taxon>
        <taxon>Agaricomycetidae</taxon>
        <taxon>Agaricales</taxon>
        <taxon>Marasmiineae</taxon>
        <taxon>Omphalotaceae</taxon>
        <taxon>Gymnopus</taxon>
    </lineage>
</organism>